<dbReference type="AlphaFoldDB" id="A0AAJ0MKI9"/>
<sequence>MAPTHPVWWRPLGRGNPMLLRGIPFKLPLGVADMFVDLLIRLRQLKEVGMVTYQLTIHASDSFMDEHSYSLFGADFRERPQRLVAQDNTRLVNKFLALYFRLKPLIPFRHCAAPESEPEIALEPF</sequence>
<protein>
    <submittedName>
        <fullName evidence="1">Uncharacterized protein</fullName>
    </submittedName>
</protein>
<keyword evidence="2" id="KW-1185">Reference proteome</keyword>
<organism evidence="1 2">
    <name type="scientific">Lasiosphaeria hispida</name>
    <dbReference type="NCBI Taxonomy" id="260671"/>
    <lineage>
        <taxon>Eukaryota</taxon>
        <taxon>Fungi</taxon>
        <taxon>Dikarya</taxon>
        <taxon>Ascomycota</taxon>
        <taxon>Pezizomycotina</taxon>
        <taxon>Sordariomycetes</taxon>
        <taxon>Sordariomycetidae</taxon>
        <taxon>Sordariales</taxon>
        <taxon>Lasiosphaeriaceae</taxon>
        <taxon>Lasiosphaeria</taxon>
    </lineage>
</organism>
<evidence type="ECO:0000313" key="2">
    <source>
        <dbReference type="Proteomes" id="UP001275084"/>
    </source>
</evidence>
<gene>
    <name evidence="1" type="ORF">B0T25DRAFT_576305</name>
</gene>
<reference evidence="1" key="1">
    <citation type="journal article" date="2023" name="Mol. Phylogenet. Evol.">
        <title>Genome-scale phylogeny and comparative genomics of the fungal order Sordariales.</title>
        <authorList>
            <person name="Hensen N."/>
            <person name="Bonometti L."/>
            <person name="Westerberg I."/>
            <person name="Brannstrom I.O."/>
            <person name="Guillou S."/>
            <person name="Cros-Aarteil S."/>
            <person name="Calhoun S."/>
            <person name="Haridas S."/>
            <person name="Kuo A."/>
            <person name="Mondo S."/>
            <person name="Pangilinan J."/>
            <person name="Riley R."/>
            <person name="LaButti K."/>
            <person name="Andreopoulos B."/>
            <person name="Lipzen A."/>
            <person name="Chen C."/>
            <person name="Yan M."/>
            <person name="Daum C."/>
            <person name="Ng V."/>
            <person name="Clum A."/>
            <person name="Steindorff A."/>
            <person name="Ohm R.A."/>
            <person name="Martin F."/>
            <person name="Silar P."/>
            <person name="Natvig D.O."/>
            <person name="Lalanne C."/>
            <person name="Gautier V."/>
            <person name="Ament-Velasquez S.L."/>
            <person name="Kruys A."/>
            <person name="Hutchinson M.I."/>
            <person name="Powell A.J."/>
            <person name="Barry K."/>
            <person name="Miller A.N."/>
            <person name="Grigoriev I.V."/>
            <person name="Debuchy R."/>
            <person name="Gladieux P."/>
            <person name="Hiltunen Thoren M."/>
            <person name="Johannesson H."/>
        </authorList>
    </citation>
    <scope>NUCLEOTIDE SEQUENCE</scope>
    <source>
        <strain evidence="1">CBS 955.72</strain>
    </source>
</reference>
<name>A0AAJ0MKI9_9PEZI</name>
<evidence type="ECO:0000313" key="1">
    <source>
        <dbReference type="EMBL" id="KAK3363797.1"/>
    </source>
</evidence>
<dbReference type="Proteomes" id="UP001275084">
    <property type="component" value="Unassembled WGS sequence"/>
</dbReference>
<reference evidence="1" key="2">
    <citation type="submission" date="2023-06" db="EMBL/GenBank/DDBJ databases">
        <authorList>
            <consortium name="Lawrence Berkeley National Laboratory"/>
            <person name="Haridas S."/>
            <person name="Hensen N."/>
            <person name="Bonometti L."/>
            <person name="Westerberg I."/>
            <person name="Brannstrom I.O."/>
            <person name="Guillou S."/>
            <person name="Cros-Aarteil S."/>
            <person name="Calhoun S."/>
            <person name="Kuo A."/>
            <person name="Mondo S."/>
            <person name="Pangilinan J."/>
            <person name="Riley R."/>
            <person name="Labutti K."/>
            <person name="Andreopoulos B."/>
            <person name="Lipzen A."/>
            <person name="Chen C."/>
            <person name="Yanf M."/>
            <person name="Daum C."/>
            <person name="Ng V."/>
            <person name="Clum A."/>
            <person name="Steindorff A."/>
            <person name="Ohm R."/>
            <person name="Martin F."/>
            <person name="Silar P."/>
            <person name="Natvig D."/>
            <person name="Lalanne C."/>
            <person name="Gautier V."/>
            <person name="Ament-Velasquez S.L."/>
            <person name="Kruys A."/>
            <person name="Hutchinson M.I."/>
            <person name="Powell A.J."/>
            <person name="Barry K."/>
            <person name="Miller A.N."/>
            <person name="Grigoriev I.V."/>
            <person name="Debuchy R."/>
            <person name="Gladieux P."/>
            <person name="Thoren M.H."/>
            <person name="Johannesson H."/>
        </authorList>
    </citation>
    <scope>NUCLEOTIDE SEQUENCE</scope>
    <source>
        <strain evidence="1">CBS 955.72</strain>
    </source>
</reference>
<comment type="caution">
    <text evidence="1">The sequence shown here is derived from an EMBL/GenBank/DDBJ whole genome shotgun (WGS) entry which is preliminary data.</text>
</comment>
<accession>A0AAJ0MKI9</accession>
<proteinExistence type="predicted"/>
<dbReference type="EMBL" id="JAUIQD010000001">
    <property type="protein sequence ID" value="KAK3363797.1"/>
    <property type="molecule type" value="Genomic_DNA"/>
</dbReference>